<dbReference type="InterPro" id="IPR003439">
    <property type="entry name" value="ABC_transporter-like_ATP-bd"/>
</dbReference>
<dbReference type="EMBL" id="CP060715">
    <property type="protein sequence ID" value="QNN61219.1"/>
    <property type="molecule type" value="Genomic_DNA"/>
</dbReference>
<dbReference type="KEGG" id="eio:H9L01_02305"/>
<keyword evidence="1" id="KW-0813">Transport</keyword>
<dbReference type="PANTHER" id="PTHR42711:SF1">
    <property type="entry name" value="ABC-TRANSPORT PROTEIN, ATP-BINDING COMPONENT"/>
    <property type="match status" value="1"/>
</dbReference>
<organism evidence="5 6">
    <name type="scientific">Erysipelothrix inopinata</name>
    <dbReference type="NCBI Taxonomy" id="225084"/>
    <lineage>
        <taxon>Bacteria</taxon>
        <taxon>Bacillati</taxon>
        <taxon>Bacillota</taxon>
        <taxon>Erysipelotrichia</taxon>
        <taxon>Erysipelotrichales</taxon>
        <taxon>Erysipelotrichaceae</taxon>
        <taxon>Erysipelothrix</taxon>
    </lineage>
</organism>
<evidence type="ECO:0000256" key="2">
    <source>
        <dbReference type="ARBA" id="ARBA00022741"/>
    </source>
</evidence>
<dbReference type="PROSITE" id="PS50893">
    <property type="entry name" value="ABC_TRANSPORTER_2"/>
    <property type="match status" value="1"/>
</dbReference>
<feature type="domain" description="ABC transporter" evidence="4">
    <location>
        <begin position="15"/>
        <end position="255"/>
    </location>
</feature>
<dbReference type="Proteomes" id="UP000515928">
    <property type="component" value="Chromosome"/>
</dbReference>
<keyword evidence="2" id="KW-0547">Nucleotide-binding</keyword>
<proteinExistence type="predicted"/>
<evidence type="ECO:0000313" key="5">
    <source>
        <dbReference type="EMBL" id="QNN61219.1"/>
    </source>
</evidence>
<dbReference type="InterPro" id="IPR050763">
    <property type="entry name" value="ABC_transporter_ATP-binding"/>
</dbReference>
<evidence type="ECO:0000256" key="3">
    <source>
        <dbReference type="ARBA" id="ARBA00022840"/>
    </source>
</evidence>
<keyword evidence="3 5" id="KW-0067">ATP-binding</keyword>
<protein>
    <submittedName>
        <fullName evidence="5">ATP-binding cassette domain-containing protein</fullName>
    </submittedName>
</protein>
<accession>A0A7G9S044</accession>
<keyword evidence="6" id="KW-1185">Reference proteome</keyword>
<sequence>MIHLSHISKNYKVPIRDGGIKSALKSFVHREYRDIKALDDISFDIPKGQIVGYIGPNGAGKSTTIKIMTGILRPDHGICTIDNISPFSNRKQHAKQIGVVFGQRTQLWWDIPVIDSFELIKDMYDIPIVDYHERLAELTDLLNLNDLLTMPTRQLSLGQRMRCDIAAALLHDPKVLFLDEPTIGLDAPSKVAVRQFIKKINEKHQTTVVLTTHDMQDIESLVDRIILIGKGKILFDGSMMELKKSYPMRKNLKIQYEGSLRPSSHYIIESDTGNYATLLIEGSVQKALTQLNTDLVIQDFEVGSESLDDLIIKIYEDYDI</sequence>
<dbReference type="SMART" id="SM00382">
    <property type="entry name" value="AAA"/>
    <property type="match status" value="1"/>
</dbReference>
<evidence type="ECO:0000256" key="1">
    <source>
        <dbReference type="ARBA" id="ARBA00022448"/>
    </source>
</evidence>
<evidence type="ECO:0000259" key="4">
    <source>
        <dbReference type="PROSITE" id="PS50893"/>
    </source>
</evidence>
<dbReference type="InterPro" id="IPR027417">
    <property type="entry name" value="P-loop_NTPase"/>
</dbReference>
<gene>
    <name evidence="5" type="ORF">H9L01_02305</name>
</gene>
<dbReference type="Gene3D" id="3.40.50.300">
    <property type="entry name" value="P-loop containing nucleotide triphosphate hydrolases"/>
    <property type="match status" value="1"/>
</dbReference>
<dbReference type="GO" id="GO:0005524">
    <property type="term" value="F:ATP binding"/>
    <property type="evidence" value="ECO:0007669"/>
    <property type="project" value="UniProtKB-KW"/>
</dbReference>
<evidence type="ECO:0000313" key="6">
    <source>
        <dbReference type="Proteomes" id="UP000515928"/>
    </source>
</evidence>
<dbReference type="RefSeq" id="WP_187534421.1">
    <property type="nucleotide sequence ID" value="NZ_CBCSHU010000001.1"/>
</dbReference>
<dbReference type="SUPFAM" id="SSF52540">
    <property type="entry name" value="P-loop containing nucleoside triphosphate hydrolases"/>
    <property type="match status" value="1"/>
</dbReference>
<name>A0A7G9S044_9FIRM</name>
<dbReference type="Pfam" id="PF00005">
    <property type="entry name" value="ABC_tran"/>
    <property type="match status" value="1"/>
</dbReference>
<dbReference type="AlphaFoldDB" id="A0A7G9S044"/>
<dbReference type="PANTHER" id="PTHR42711">
    <property type="entry name" value="ABC TRANSPORTER ATP-BINDING PROTEIN"/>
    <property type="match status" value="1"/>
</dbReference>
<reference evidence="5 6" key="1">
    <citation type="submission" date="2020-08" db="EMBL/GenBank/DDBJ databases">
        <title>Genome sequence of Erysipelothrix inopinata DSM 15511T.</title>
        <authorList>
            <person name="Hyun D.-W."/>
            <person name="Bae J.-W."/>
        </authorList>
    </citation>
    <scope>NUCLEOTIDE SEQUENCE [LARGE SCALE GENOMIC DNA]</scope>
    <source>
        <strain evidence="5 6">DSM 15511</strain>
    </source>
</reference>
<dbReference type="InterPro" id="IPR003593">
    <property type="entry name" value="AAA+_ATPase"/>
</dbReference>
<dbReference type="GO" id="GO:0016887">
    <property type="term" value="F:ATP hydrolysis activity"/>
    <property type="evidence" value="ECO:0007669"/>
    <property type="project" value="InterPro"/>
</dbReference>